<gene>
    <name evidence="3" type="ORF">RLDS_16195</name>
</gene>
<evidence type="ECO:0000313" key="3">
    <source>
        <dbReference type="EMBL" id="EQB13277.1"/>
    </source>
</evidence>
<evidence type="ECO:0000256" key="2">
    <source>
        <dbReference type="SAM" id="Phobius"/>
    </source>
</evidence>
<dbReference type="AlphaFoldDB" id="T0HJU3"/>
<keyword evidence="2" id="KW-0472">Membrane</keyword>
<evidence type="ECO:0000313" key="4">
    <source>
        <dbReference type="Proteomes" id="UP000015531"/>
    </source>
</evidence>
<keyword evidence="4" id="KW-1185">Reference proteome</keyword>
<evidence type="ECO:0000256" key="1">
    <source>
        <dbReference type="SAM" id="MobiDB-lite"/>
    </source>
</evidence>
<dbReference type="EMBL" id="ATDP01000097">
    <property type="protein sequence ID" value="EQB13277.1"/>
    <property type="molecule type" value="Genomic_DNA"/>
</dbReference>
<feature type="region of interest" description="Disordered" evidence="1">
    <location>
        <begin position="34"/>
        <end position="61"/>
    </location>
</feature>
<keyword evidence="2" id="KW-1133">Transmembrane helix</keyword>
<sequence length="61" mass="6660">MDGSLWSLAIVGGPIMLGLVLIFVIVGNKRRRNPGDVERTEAATADLYKEMDARDKGRDNG</sequence>
<proteinExistence type="predicted"/>
<keyword evidence="2" id="KW-0812">Transmembrane</keyword>
<dbReference type="OrthoDB" id="7477943at2"/>
<feature type="transmembrane region" description="Helical" evidence="2">
    <location>
        <begin position="6"/>
        <end position="26"/>
    </location>
</feature>
<reference evidence="3 4" key="1">
    <citation type="journal article" date="2013" name="Genome Announc.">
        <title>Draft Genome Sequence of Sphingobium lactosutens Strain DS20T, Isolated from a Hexachlorocyclohexane Dumpsite.</title>
        <authorList>
            <person name="Kumar R."/>
            <person name="Dwivedi V."/>
            <person name="Negi V."/>
            <person name="Khurana J.P."/>
            <person name="Lal R."/>
        </authorList>
    </citation>
    <scope>NUCLEOTIDE SEQUENCE [LARGE SCALE GENOMIC DNA]</scope>
    <source>
        <strain evidence="3 4">DS20</strain>
    </source>
</reference>
<protein>
    <submittedName>
        <fullName evidence="3">Uncharacterized protein</fullName>
    </submittedName>
</protein>
<dbReference type="Proteomes" id="UP000015531">
    <property type="component" value="Unassembled WGS sequence"/>
</dbReference>
<organism evidence="3 4">
    <name type="scientific">Sphingobium lactosutens DS20</name>
    <dbReference type="NCBI Taxonomy" id="1331060"/>
    <lineage>
        <taxon>Bacteria</taxon>
        <taxon>Pseudomonadati</taxon>
        <taxon>Pseudomonadota</taxon>
        <taxon>Alphaproteobacteria</taxon>
        <taxon>Sphingomonadales</taxon>
        <taxon>Sphingomonadaceae</taxon>
        <taxon>Sphingobium</taxon>
    </lineage>
</organism>
<accession>T0HJU3</accession>
<dbReference type="PATRIC" id="fig|1331060.3.peg.3107"/>
<name>T0HJU3_9SPHN</name>
<comment type="caution">
    <text evidence="3">The sequence shown here is derived from an EMBL/GenBank/DDBJ whole genome shotgun (WGS) entry which is preliminary data.</text>
</comment>